<proteinExistence type="inferred from homology"/>
<dbReference type="InterPro" id="IPR016181">
    <property type="entry name" value="Acyl_CoA_acyltransferase"/>
</dbReference>
<dbReference type="GO" id="GO:0005737">
    <property type="term" value="C:cytoplasm"/>
    <property type="evidence" value="ECO:0007669"/>
    <property type="project" value="UniProtKB-SubCell"/>
</dbReference>
<reference evidence="13" key="2">
    <citation type="submission" date="2020-11" db="EMBL/GenBank/DDBJ databases">
        <authorList>
            <consortium name="DOE Joint Genome Institute"/>
            <person name="Kuo A."/>
            <person name="Miyauchi S."/>
            <person name="Kiss E."/>
            <person name="Drula E."/>
            <person name="Kohler A."/>
            <person name="Sanchez-Garcia M."/>
            <person name="Andreopoulos B."/>
            <person name="Barry K.W."/>
            <person name="Bonito G."/>
            <person name="Buee M."/>
            <person name="Carver A."/>
            <person name="Chen C."/>
            <person name="Cichocki N."/>
            <person name="Clum A."/>
            <person name="Culley D."/>
            <person name="Crous P.W."/>
            <person name="Fauchery L."/>
            <person name="Girlanda M."/>
            <person name="Hayes R."/>
            <person name="Keri Z."/>
            <person name="Labutti K."/>
            <person name="Lipzen A."/>
            <person name="Lombard V."/>
            <person name="Magnuson J."/>
            <person name="Maillard F."/>
            <person name="Morin E."/>
            <person name="Murat C."/>
            <person name="Nolan M."/>
            <person name="Ohm R."/>
            <person name="Pangilinan J."/>
            <person name="Pereira M."/>
            <person name="Perotto S."/>
            <person name="Peter M."/>
            <person name="Riley R."/>
            <person name="Sitrit Y."/>
            <person name="Stielow B."/>
            <person name="Szollosi G."/>
            <person name="Zifcakova L."/>
            <person name="Stursova M."/>
            <person name="Spatafora J.W."/>
            <person name="Tedersoo L."/>
            <person name="Vaario L.-M."/>
            <person name="Yamada A."/>
            <person name="Yan M."/>
            <person name="Wang P."/>
            <person name="Xu J."/>
            <person name="Bruns T."/>
            <person name="Baldrian P."/>
            <person name="Vilgalys R."/>
            <person name="Henrissat B."/>
            <person name="Grigoriev I.V."/>
            <person name="Hibbett D."/>
            <person name="Nagy L.G."/>
            <person name="Martin F.M."/>
        </authorList>
    </citation>
    <scope>NUCLEOTIDE SEQUENCE</scope>
    <source>
        <strain evidence="13">UH-Tt-Lm1</strain>
    </source>
</reference>
<dbReference type="InterPro" id="IPR039949">
    <property type="entry name" value="NAA40"/>
</dbReference>
<evidence type="ECO:0000256" key="6">
    <source>
        <dbReference type="ARBA" id="ARBA00022490"/>
    </source>
</evidence>
<accession>A0A9P6HEM1</accession>
<evidence type="ECO:0000313" key="14">
    <source>
        <dbReference type="Proteomes" id="UP000736335"/>
    </source>
</evidence>
<evidence type="ECO:0000256" key="3">
    <source>
        <dbReference type="ARBA" id="ARBA00008870"/>
    </source>
</evidence>
<dbReference type="Gene3D" id="3.40.630.30">
    <property type="match status" value="1"/>
</dbReference>
<evidence type="ECO:0000256" key="2">
    <source>
        <dbReference type="ARBA" id="ARBA00004496"/>
    </source>
</evidence>
<comment type="caution">
    <text evidence="13">The sequence shown here is derived from an EMBL/GenBank/DDBJ whole genome shotgun (WGS) entry which is preliminary data.</text>
</comment>
<gene>
    <name evidence="13" type="ORF">BJ322DRAFT_837897</name>
</gene>
<evidence type="ECO:0000256" key="1">
    <source>
        <dbReference type="ARBA" id="ARBA00004123"/>
    </source>
</evidence>
<dbReference type="GO" id="GO:0010485">
    <property type="term" value="F:histone H4 acetyltransferase activity"/>
    <property type="evidence" value="ECO:0007669"/>
    <property type="project" value="InterPro"/>
</dbReference>
<dbReference type="AlphaFoldDB" id="A0A9P6HEM1"/>
<evidence type="ECO:0000256" key="7">
    <source>
        <dbReference type="ARBA" id="ARBA00022679"/>
    </source>
</evidence>
<dbReference type="GO" id="GO:0005634">
    <property type="term" value="C:nucleus"/>
    <property type="evidence" value="ECO:0007669"/>
    <property type="project" value="UniProtKB-SubCell"/>
</dbReference>
<evidence type="ECO:0000256" key="11">
    <source>
        <dbReference type="ARBA" id="ARBA00049524"/>
    </source>
</evidence>
<keyword evidence="8" id="KW-0539">Nucleus</keyword>
<comment type="subcellular location">
    <subcellularLocation>
        <location evidence="2">Cytoplasm</location>
    </subcellularLocation>
    <subcellularLocation>
        <location evidence="1">Nucleus</location>
    </subcellularLocation>
</comment>
<comment type="catalytic activity">
    <reaction evidence="11">
        <text>N-terminal L-seryl-[histone H4] + acetyl-CoA = N-terminal N(alpha)-acetyl-L-seryl-[histone H4] + CoA + H(+)</text>
        <dbReference type="Rhea" id="RHEA:50596"/>
        <dbReference type="Rhea" id="RHEA-COMP:12740"/>
        <dbReference type="Rhea" id="RHEA-COMP:12743"/>
        <dbReference type="ChEBI" id="CHEBI:15378"/>
        <dbReference type="ChEBI" id="CHEBI:57287"/>
        <dbReference type="ChEBI" id="CHEBI:57288"/>
        <dbReference type="ChEBI" id="CHEBI:64738"/>
        <dbReference type="ChEBI" id="CHEBI:83690"/>
        <dbReference type="EC" id="2.3.1.257"/>
    </reaction>
</comment>
<dbReference type="PANTHER" id="PTHR20531">
    <property type="entry name" value="N-ALPHA-ACETYLTRANSFERASE 40"/>
    <property type="match status" value="1"/>
</dbReference>
<evidence type="ECO:0000256" key="10">
    <source>
        <dbReference type="ARBA" id="ARBA00047821"/>
    </source>
</evidence>
<dbReference type="SUPFAM" id="SSF55729">
    <property type="entry name" value="Acyl-CoA N-acyltransferases (Nat)"/>
    <property type="match status" value="1"/>
</dbReference>
<evidence type="ECO:0000256" key="9">
    <source>
        <dbReference type="ARBA" id="ARBA00023315"/>
    </source>
</evidence>
<dbReference type="Pfam" id="PF00583">
    <property type="entry name" value="Acetyltransf_1"/>
    <property type="match status" value="1"/>
</dbReference>
<evidence type="ECO:0000256" key="5">
    <source>
        <dbReference type="ARBA" id="ARBA00015043"/>
    </source>
</evidence>
<dbReference type="Proteomes" id="UP000736335">
    <property type="component" value="Unassembled WGS sequence"/>
</dbReference>
<dbReference type="InterPro" id="IPR000182">
    <property type="entry name" value="GNAT_dom"/>
</dbReference>
<protein>
    <recommendedName>
        <fullName evidence="5">N-alpha-acetyltransferase 40</fullName>
        <ecNumber evidence="4">2.3.1.257</ecNumber>
    </recommendedName>
</protein>
<dbReference type="CDD" id="cd04301">
    <property type="entry name" value="NAT_SF"/>
    <property type="match status" value="1"/>
</dbReference>
<keyword evidence="7" id="KW-0808">Transferase</keyword>
<dbReference type="PROSITE" id="PS51186">
    <property type="entry name" value="GNAT"/>
    <property type="match status" value="1"/>
</dbReference>
<name>A0A9P6HEM1_9AGAM</name>
<dbReference type="GO" id="GO:1990189">
    <property type="term" value="F:protein N-terminal-serine acetyltransferase activity"/>
    <property type="evidence" value="ECO:0007669"/>
    <property type="project" value="UniProtKB-EC"/>
</dbReference>
<keyword evidence="14" id="KW-1185">Reference proteome</keyword>
<evidence type="ECO:0000256" key="8">
    <source>
        <dbReference type="ARBA" id="ARBA00023242"/>
    </source>
</evidence>
<keyword evidence="6" id="KW-0963">Cytoplasm</keyword>
<dbReference type="EC" id="2.3.1.257" evidence="4"/>
<evidence type="ECO:0000313" key="13">
    <source>
        <dbReference type="EMBL" id="KAF9785540.1"/>
    </source>
</evidence>
<comment type="catalytic activity">
    <reaction evidence="10">
        <text>N-terminal L-seryl-[histone H2A] + acetyl-CoA = N-terminal N(alpha)-acetyl-L-seryl-[histone H2A] + CoA + H(+)</text>
        <dbReference type="Rhea" id="RHEA:50600"/>
        <dbReference type="Rhea" id="RHEA-COMP:12742"/>
        <dbReference type="Rhea" id="RHEA-COMP:12744"/>
        <dbReference type="ChEBI" id="CHEBI:15378"/>
        <dbReference type="ChEBI" id="CHEBI:57287"/>
        <dbReference type="ChEBI" id="CHEBI:57288"/>
        <dbReference type="ChEBI" id="CHEBI:64738"/>
        <dbReference type="ChEBI" id="CHEBI:83690"/>
        <dbReference type="EC" id="2.3.1.257"/>
    </reaction>
</comment>
<organism evidence="13 14">
    <name type="scientific">Thelephora terrestris</name>
    <dbReference type="NCBI Taxonomy" id="56493"/>
    <lineage>
        <taxon>Eukaryota</taxon>
        <taxon>Fungi</taxon>
        <taxon>Dikarya</taxon>
        <taxon>Basidiomycota</taxon>
        <taxon>Agaricomycotina</taxon>
        <taxon>Agaricomycetes</taxon>
        <taxon>Thelephorales</taxon>
        <taxon>Thelephoraceae</taxon>
        <taxon>Thelephora</taxon>
    </lineage>
</organism>
<evidence type="ECO:0000259" key="12">
    <source>
        <dbReference type="PROSITE" id="PS51186"/>
    </source>
</evidence>
<keyword evidence="9" id="KW-0012">Acyltransferase</keyword>
<reference evidence="13" key="1">
    <citation type="journal article" date="2020" name="Nat. Commun.">
        <title>Large-scale genome sequencing of mycorrhizal fungi provides insights into the early evolution of symbiotic traits.</title>
        <authorList>
            <person name="Miyauchi S."/>
            <person name="Kiss E."/>
            <person name="Kuo A."/>
            <person name="Drula E."/>
            <person name="Kohler A."/>
            <person name="Sanchez-Garcia M."/>
            <person name="Morin E."/>
            <person name="Andreopoulos B."/>
            <person name="Barry K.W."/>
            <person name="Bonito G."/>
            <person name="Buee M."/>
            <person name="Carver A."/>
            <person name="Chen C."/>
            <person name="Cichocki N."/>
            <person name="Clum A."/>
            <person name="Culley D."/>
            <person name="Crous P.W."/>
            <person name="Fauchery L."/>
            <person name="Girlanda M."/>
            <person name="Hayes R.D."/>
            <person name="Keri Z."/>
            <person name="LaButti K."/>
            <person name="Lipzen A."/>
            <person name="Lombard V."/>
            <person name="Magnuson J."/>
            <person name="Maillard F."/>
            <person name="Murat C."/>
            <person name="Nolan M."/>
            <person name="Ohm R.A."/>
            <person name="Pangilinan J."/>
            <person name="Pereira M.F."/>
            <person name="Perotto S."/>
            <person name="Peter M."/>
            <person name="Pfister S."/>
            <person name="Riley R."/>
            <person name="Sitrit Y."/>
            <person name="Stielow J.B."/>
            <person name="Szollosi G."/>
            <person name="Zifcakova L."/>
            <person name="Stursova M."/>
            <person name="Spatafora J.W."/>
            <person name="Tedersoo L."/>
            <person name="Vaario L.M."/>
            <person name="Yamada A."/>
            <person name="Yan M."/>
            <person name="Wang P."/>
            <person name="Xu J."/>
            <person name="Bruns T."/>
            <person name="Baldrian P."/>
            <person name="Vilgalys R."/>
            <person name="Dunand C."/>
            <person name="Henrissat B."/>
            <person name="Grigoriev I.V."/>
            <person name="Hibbett D."/>
            <person name="Nagy L.G."/>
            <person name="Martin F.M."/>
        </authorList>
    </citation>
    <scope>NUCLEOTIDE SEQUENCE</scope>
    <source>
        <strain evidence="13">UH-Tt-Lm1</strain>
    </source>
</reference>
<dbReference type="EMBL" id="WIUZ02000007">
    <property type="protein sequence ID" value="KAF9785540.1"/>
    <property type="molecule type" value="Genomic_DNA"/>
</dbReference>
<dbReference type="PANTHER" id="PTHR20531:SF1">
    <property type="entry name" value="N-ALPHA-ACETYLTRANSFERASE 40"/>
    <property type="match status" value="1"/>
</dbReference>
<sequence>MEEEKRALLCSSIEASPEELVASILPDDREIHHPSGDLQVGLVLASSLSAADKGIIWRILADAMKEMYEGSSFGWNPTKKKRELFHKLARFILVRTRESAEVVAFTSFRFEEEDGFAVVYCYELHVSPNFHRCGLGRKLARMLFDICRQRRLDKVMLTVFKANTIAIRFYENIGFVLDPSSPEYGSTLPADDGDDSWEDEGGGHVNEECDYMILSKAAIPSSYY</sequence>
<comment type="similarity">
    <text evidence="3">Belongs to the acetyltransferase family. NAA40 subfamily.</text>
</comment>
<dbReference type="OrthoDB" id="424551at2759"/>
<evidence type="ECO:0000256" key="4">
    <source>
        <dbReference type="ARBA" id="ARBA00012950"/>
    </source>
</evidence>
<dbReference type="GO" id="GO:0043998">
    <property type="term" value="F:histone H2A acetyltransferase activity"/>
    <property type="evidence" value="ECO:0007669"/>
    <property type="project" value="InterPro"/>
</dbReference>
<feature type="domain" description="N-acetyltransferase" evidence="12">
    <location>
        <begin position="43"/>
        <end position="194"/>
    </location>
</feature>